<feature type="domain" description="VIT" evidence="2">
    <location>
        <begin position="12"/>
        <end position="144"/>
    </location>
</feature>
<protein>
    <submittedName>
        <fullName evidence="3">Uncharacterized protein</fullName>
    </submittedName>
</protein>
<dbReference type="Pfam" id="PF08487">
    <property type="entry name" value="VIT"/>
    <property type="match status" value="1"/>
</dbReference>
<sequence>MTRHVHICGFYYLVPGNWPEPRREYLPPLSLSAHAKIVSSTSRTTLTQTFVNPKSEAIPELRYAFPLYDGVSVVGFVCTINGDRVIRGVVKERAEARKTFKEAVDRGETAGLLEQLPQASDVFTTTVGNVPAGATLKVDITYLGELKHDAEVDGIRYTIPTRIAPRYGEYPGQLLSSSTVGKNDGIRIVVDVEMPNGSNIKNIQSPSHPISVTVGNTSAGAAQGQEMSLQKASATLALATAELGGDFVVQVVATNTGNPIAVLETHPTIPNHRALMATLVPKFNLPSSRPEIVFVCDRSGSMGGKKIVNLKTALHIFLKSLPVGVKFNICSFGSRHEFLFREGSKTYDAATLEQAIRYVDTFSADFGGTEIYRTLEEVFEKRYPDMDLEVFLFTDGEIWNQEQLFSSLNKRVAESNGAIRVFSLGIGRDVSHSLIEGVARAGNGFSQTVGEDENMNSKAVRMLKAALTPHIWDYSLEVQYEKAAPRQADDDFEIVEVEKVMDALNIVVEEPQKEDAGKKPMSFFDESVNPDAEMADASLDKSAGGKYSHVPPVPEPKLLQAPFVIPGLYPFSRTSVYLLLSPETVQKQPKSVILRGKSAHGPLELEIPVTVLSEEGETIHQLAARKAVQELEEGRGWIHHARDGDKLLKEKHAGRFADMVEREAVRLGVKYQVGGRWCSFVAVEANGEVSGPAAETSDRVAYDRSGEAEASIPFVGYAMKTFQSPLGLARTAAAGAGGFRAKKASTSASASWASAYGRHPAPVAATPPPPPMPAMREQSGSPAVLAFSTNAMYSPVTSRNAEKAFTREEVSAEFSPLEDVPASDKLNSIVALQTFSGSWVWQDGLMAMLGVDKDKALARPGGASDRLATALVLAYLELHLADKKDEWEMLAEKATDWLRGELANEGGVTLEMYLEEAKKLIQV</sequence>
<dbReference type="Gene3D" id="3.40.50.410">
    <property type="entry name" value="von Willebrand factor, type A domain"/>
    <property type="match status" value="1"/>
</dbReference>
<evidence type="ECO:0000313" key="3">
    <source>
        <dbReference type="EMBL" id="GAB1311476.1"/>
    </source>
</evidence>
<proteinExistence type="predicted"/>
<dbReference type="SUPFAM" id="SSF53300">
    <property type="entry name" value="vWA-like"/>
    <property type="match status" value="1"/>
</dbReference>
<dbReference type="EMBL" id="BAAFSV010000001">
    <property type="protein sequence ID" value="GAB1311476.1"/>
    <property type="molecule type" value="Genomic_DNA"/>
</dbReference>
<evidence type="ECO:0000259" key="1">
    <source>
        <dbReference type="PROSITE" id="PS50234"/>
    </source>
</evidence>
<dbReference type="PROSITE" id="PS51468">
    <property type="entry name" value="VIT"/>
    <property type="match status" value="1"/>
</dbReference>
<evidence type="ECO:0000259" key="2">
    <source>
        <dbReference type="PROSITE" id="PS51468"/>
    </source>
</evidence>
<reference evidence="3 4" key="1">
    <citation type="submission" date="2024-09" db="EMBL/GenBank/DDBJ databases">
        <title>Itraconazole resistance in Madurella fahalii resulting from another homologue of gene encoding cytochrome P450 14-alpha sterol demethylase (CYP51).</title>
        <authorList>
            <person name="Yoshioka I."/>
            <person name="Fahal A.H."/>
            <person name="Kaneko S."/>
            <person name="Yaguchi T."/>
        </authorList>
    </citation>
    <scope>NUCLEOTIDE SEQUENCE [LARGE SCALE GENOMIC DNA]</scope>
    <source>
        <strain evidence="3 4">IFM 68171</strain>
    </source>
</reference>
<feature type="domain" description="VWFA" evidence="1">
    <location>
        <begin position="291"/>
        <end position="471"/>
    </location>
</feature>
<keyword evidence="4" id="KW-1185">Reference proteome</keyword>
<dbReference type="PROSITE" id="PS50234">
    <property type="entry name" value="VWFA"/>
    <property type="match status" value="1"/>
</dbReference>
<gene>
    <name evidence="3" type="ORF">MFIFM68171_01686</name>
</gene>
<accession>A0ABQ0G130</accession>
<evidence type="ECO:0000313" key="4">
    <source>
        <dbReference type="Proteomes" id="UP001628179"/>
    </source>
</evidence>
<dbReference type="InterPro" id="IPR036465">
    <property type="entry name" value="vWFA_dom_sf"/>
</dbReference>
<dbReference type="SMART" id="SM00327">
    <property type="entry name" value="VWA"/>
    <property type="match status" value="1"/>
</dbReference>
<dbReference type="PANTHER" id="PTHR45737">
    <property type="entry name" value="VON WILLEBRAND FACTOR A DOMAIN-CONTAINING PROTEIN 5A"/>
    <property type="match status" value="1"/>
</dbReference>
<dbReference type="PANTHER" id="PTHR45737:SF6">
    <property type="entry name" value="VON WILLEBRAND FACTOR A DOMAIN-CONTAINING PROTEIN 5A"/>
    <property type="match status" value="1"/>
</dbReference>
<dbReference type="GeneID" id="98172431"/>
<dbReference type="Proteomes" id="UP001628179">
    <property type="component" value="Unassembled WGS sequence"/>
</dbReference>
<comment type="caution">
    <text evidence="3">The sequence shown here is derived from an EMBL/GenBank/DDBJ whole genome shotgun (WGS) entry which is preliminary data.</text>
</comment>
<dbReference type="RefSeq" id="XP_070913209.1">
    <property type="nucleotide sequence ID" value="XM_071057108.1"/>
</dbReference>
<dbReference type="InterPro" id="IPR013694">
    <property type="entry name" value="VIT"/>
</dbReference>
<name>A0ABQ0G130_9PEZI</name>
<organism evidence="3 4">
    <name type="scientific">Madurella fahalii</name>
    <dbReference type="NCBI Taxonomy" id="1157608"/>
    <lineage>
        <taxon>Eukaryota</taxon>
        <taxon>Fungi</taxon>
        <taxon>Dikarya</taxon>
        <taxon>Ascomycota</taxon>
        <taxon>Pezizomycotina</taxon>
        <taxon>Sordariomycetes</taxon>
        <taxon>Sordariomycetidae</taxon>
        <taxon>Sordariales</taxon>
        <taxon>Sordariales incertae sedis</taxon>
        <taxon>Madurella</taxon>
    </lineage>
</organism>
<dbReference type="Pfam" id="PF13768">
    <property type="entry name" value="VWA_3"/>
    <property type="match status" value="1"/>
</dbReference>
<dbReference type="SMART" id="SM00609">
    <property type="entry name" value="VIT"/>
    <property type="match status" value="1"/>
</dbReference>
<dbReference type="InterPro" id="IPR002035">
    <property type="entry name" value="VWF_A"/>
</dbReference>